<dbReference type="AlphaFoldDB" id="A0A840CCV1"/>
<dbReference type="RefSeq" id="WP_052071458.1">
    <property type="nucleotide sequence ID" value="NZ_JACIEQ010000001.1"/>
</dbReference>
<protein>
    <submittedName>
        <fullName evidence="7">4-hydroxybenzoate polyprenyltransferase</fullName>
    </submittedName>
</protein>
<accession>A0A840CCV1</accession>
<feature type="transmembrane region" description="Helical" evidence="6">
    <location>
        <begin position="49"/>
        <end position="70"/>
    </location>
</feature>
<evidence type="ECO:0000313" key="7">
    <source>
        <dbReference type="EMBL" id="MBB4020656.1"/>
    </source>
</evidence>
<dbReference type="InterPro" id="IPR000537">
    <property type="entry name" value="UbiA_prenyltransferase"/>
</dbReference>
<evidence type="ECO:0000256" key="2">
    <source>
        <dbReference type="ARBA" id="ARBA00022475"/>
    </source>
</evidence>
<feature type="transmembrane region" description="Helical" evidence="6">
    <location>
        <begin position="121"/>
        <end position="138"/>
    </location>
</feature>
<comment type="caution">
    <text evidence="7">The sequence shown here is derived from an EMBL/GenBank/DDBJ whole genome shotgun (WGS) entry which is preliminary data.</text>
</comment>
<dbReference type="GO" id="GO:0016765">
    <property type="term" value="F:transferase activity, transferring alkyl or aryl (other than methyl) groups"/>
    <property type="evidence" value="ECO:0007669"/>
    <property type="project" value="InterPro"/>
</dbReference>
<gene>
    <name evidence="7" type="ORF">GGR17_000447</name>
</gene>
<proteinExistence type="predicted"/>
<comment type="subcellular location">
    <subcellularLocation>
        <location evidence="1">Membrane</location>
        <topology evidence="1">Multi-pass membrane protein</topology>
    </subcellularLocation>
</comment>
<evidence type="ECO:0000256" key="3">
    <source>
        <dbReference type="ARBA" id="ARBA00022692"/>
    </source>
</evidence>
<keyword evidence="4 6" id="KW-1133">Transmembrane helix</keyword>
<evidence type="ECO:0000256" key="1">
    <source>
        <dbReference type="ARBA" id="ARBA00004141"/>
    </source>
</evidence>
<evidence type="ECO:0000256" key="4">
    <source>
        <dbReference type="ARBA" id="ARBA00022989"/>
    </source>
</evidence>
<feature type="transmembrane region" description="Helical" evidence="6">
    <location>
        <begin position="222"/>
        <end position="243"/>
    </location>
</feature>
<feature type="transmembrane region" description="Helical" evidence="6">
    <location>
        <begin position="286"/>
        <end position="303"/>
    </location>
</feature>
<dbReference type="InterPro" id="IPR044878">
    <property type="entry name" value="UbiA_sf"/>
</dbReference>
<evidence type="ECO:0000313" key="8">
    <source>
        <dbReference type="Proteomes" id="UP000585681"/>
    </source>
</evidence>
<feature type="transmembrane region" description="Helical" evidence="6">
    <location>
        <begin position="249"/>
        <end position="266"/>
    </location>
</feature>
<keyword evidence="2" id="KW-1003">Cell membrane</keyword>
<keyword evidence="3 6" id="KW-0812">Transmembrane</keyword>
<keyword evidence="7" id="KW-0808">Transferase</keyword>
<evidence type="ECO:0000256" key="5">
    <source>
        <dbReference type="ARBA" id="ARBA00023136"/>
    </source>
</evidence>
<keyword evidence="8" id="KW-1185">Reference proteome</keyword>
<reference evidence="7" key="1">
    <citation type="submission" date="2020-08" db="EMBL/GenBank/DDBJ databases">
        <title>Genomic Encyclopedia of Type Strains, Phase IV (KMG-IV): sequencing the most valuable type-strain genomes for metagenomic binning, comparative biology and taxonomic classification.</title>
        <authorList>
            <person name="Goeker M."/>
        </authorList>
    </citation>
    <scope>NUCLEOTIDE SEQUENCE [LARGE SCALE GENOMIC DNA]</scope>
    <source>
        <strain evidence="7">DSM 105040</strain>
    </source>
</reference>
<organism evidence="7 8">
    <name type="scientific">Actibacterium naphthalenivorans</name>
    <dbReference type="NCBI Taxonomy" id="1614693"/>
    <lineage>
        <taxon>Bacteria</taxon>
        <taxon>Pseudomonadati</taxon>
        <taxon>Pseudomonadota</taxon>
        <taxon>Alphaproteobacteria</taxon>
        <taxon>Rhodobacterales</taxon>
        <taxon>Roseobacteraceae</taxon>
        <taxon>Actibacterium</taxon>
    </lineage>
</organism>
<feature type="transmembrane region" description="Helical" evidence="6">
    <location>
        <begin position="159"/>
        <end position="175"/>
    </location>
</feature>
<dbReference type="EMBL" id="JACIEQ010000001">
    <property type="protein sequence ID" value="MBB4020656.1"/>
    <property type="molecule type" value="Genomic_DNA"/>
</dbReference>
<name>A0A840CCV1_9RHOB</name>
<feature type="transmembrane region" description="Helical" evidence="6">
    <location>
        <begin position="95"/>
        <end position="115"/>
    </location>
</feature>
<dbReference type="Pfam" id="PF01040">
    <property type="entry name" value="UbiA"/>
    <property type="match status" value="1"/>
</dbReference>
<dbReference type="Proteomes" id="UP000585681">
    <property type="component" value="Unassembled WGS sequence"/>
</dbReference>
<evidence type="ECO:0000256" key="6">
    <source>
        <dbReference type="SAM" id="Phobius"/>
    </source>
</evidence>
<keyword evidence="5 6" id="KW-0472">Membrane</keyword>
<dbReference type="GO" id="GO:0016020">
    <property type="term" value="C:membrane"/>
    <property type="evidence" value="ECO:0007669"/>
    <property type="project" value="UniProtKB-SubCell"/>
</dbReference>
<dbReference type="Gene3D" id="1.10.357.140">
    <property type="entry name" value="UbiA prenyltransferase"/>
    <property type="match status" value="1"/>
</dbReference>
<sequence length="323" mass="36864">MKSPELSEKPISITDYIAIARPDHWVKNIFMLPGAALALIVDDQAGLGALAWLVVGIVSTCLVASANYTINEYLDGEFDRHHPTKSSRPTAQGRIRPQFVLLQYLLLGGIGLYLASFLNPMFFYASVLLLIMGILYNVEPIRTKDRAYLDVLSESVNNPIRLVLGWAAITTIVLPPSSFLLSYWMGGAYLMAIKRYAEYRMINDPARAGLYRRSFRIYTENSLMLSAFFYALTAVFFLGIFLIKYKIEFIISFPFFALLFVWYQNIALRPKSDAINPEKIYMEPKFLGFVAFLVVLVLALFWIDIPYIQFLTDHSVVRDMRIE</sequence>
<dbReference type="CDD" id="cd13963">
    <property type="entry name" value="PT_UbiA_2"/>
    <property type="match status" value="1"/>
</dbReference>